<evidence type="ECO:0000313" key="2">
    <source>
        <dbReference type="Proteomes" id="UP000887565"/>
    </source>
</evidence>
<feature type="region of interest" description="Disordered" evidence="1">
    <location>
        <begin position="70"/>
        <end position="94"/>
    </location>
</feature>
<organism evidence="2 3">
    <name type="scientific">Romanomermis culicivorax</name>
    <name type="common">Nematode worm</name>
    <dbReference type="NCBI Taxonomy" id="13658"/>
    <lineage>
        <taxon>Eukaryota</taxon>
        <taxon>Metazoa</taxon>
        <taxon>Ecdysozoa</taxon>
        <taxon>Nematoda</taxon>
        <taxon>Enoplea</taxon>
        <taxon>Dorylaimia</taxon>
        <taxon>Mermithida</taxon>
        <taxon>Mermithoidea</taxon>
        <taxon>Mermithidae</taxon>
        <taxon>Romanomermis</taxon>
    </lineage>
</organism>
<dbReference type="Proteomes" id="UP000887565">
    <property type="component" value="Unplaced"/>
</dbReference>
<keyword evidence="2" id="KW-1185">Reference proteome</keyword>
<accession>A0A915HDV2</accession>
<name>A0A915HDV2_ROMCU</name>
<dbReference type="WBParaSite" id="nRc.2.0.1.t00236-RA">
    <property type="protein sequence ID" value="nRc.2.0.1.t00236-RA"/>
    <property type="gene ID" value="nRc.2.0.1.g00236"/>
</dbReference>
<sequence length="183" mass="20812">MENQESDMQVENTVSVDKNSQFTQNDQPIKSDDINKQNNDVMDQHPLPNDGPPNLQFEYSQNGYHYYKQLKNGCGSENSDKKNEENPPTWFLRDDNGSWYEQHGQEYKRWVNPASAPINGAPDAPTMPNGKVDGGATLTAPPTPYTAAPPPTGEWNQQYWNQYYSYYQNYYYGQPGAPAFGNI</sequence>
<dbReference type="AlphaFoldDB" id="A0A915HDV2"/>
<reference evidence="3" key="1">
    <citation type="submission" date="2022-11" db="UniProtKB">
        <authorList>
            <consortium name="WormBaseParasite"/>
        </authorList>
    </citation>
    <scope>IDENTIFICATION</scope>
</reference>
<protein>
    <submittedName>
        <fullName evidence="3">WW domain-containing protein</fullName>
    </submittedName>
</protein>
<feature type="region of interest" description="Disordered" evidence="1">
    <location>
        <begin position="1"/>
        <end position="58"/>
    </location>
</feature>
<evidence type="ECO:0000256" key="1">
    <source>
        <dbReference type="SAM" id="MobiDB-lite"/>
    </source>
</evidence>
<evidence type="ECO:0000313" key="3">
    <source>
        <dbReference type="WBParaSite" id="nRc.2.0.1.t00236-RA"/>
    </source>
</evidence>
<proteinExistence type="predicted"/>
<feature type="compositionally biased region" description="Polar residues" evidence="1">
    <location>
        <begin position="1"/>
        <end position="28"/>
    </location>
</feature>